<comment type="cofactor">
    <cofactor evidence="2 13">
        <name>Mg(2+)</name>
        <dbReference type="ChEBI" id="CHEBI:18420"/>
    </cofactor>
</comment>
<evidence type="ECO:0000256" key="13">
    <source>
        <dbReference type="HAMAP-Rule" id="MF_00495"/>
    </source>
</evidence>
<dbReference type="Pfam" id="PF13419">
    <property type="entry name" value="HAD_2"/>
    <property type="match status" value="1"/>
</dbReference>
<comment type="caution">
    <text evidence="14">The sequence shown here is derived from an EMBL/GenBank/DDBJ whole genome shotgun (WGS) entry which is preliminary data.</text>
</comment>
<organism evidence="14 15">
    <name type="scientific">Neopusillimonas maritima</name>
    <dbReference type="NCBI Taxonomy" id="2026239"/>
    <lineage>
        <taxon>Bacteria</taxon>
        <taxon>Pseudomonadati</taxon>
        <taxon>Pseudomonadota</taxon>
        <taxon>Betaproteobacteria</taxon>
        <taxon>Burkholderiales</taxon>
        <taxon>Alcaligenaceae</taxon>
        <taxon>Neopusillimonas</taxon>
    </lineage>
</organism>
<dbReference type="Gene3D" id="3.40.50.1000">
    <property type="entry name" value="HAD superfamily/HAD-like"/>
    <property type="match status" value="1"/>
</dbReference>
<dbReference type="InterPro" id="IPR023214">
    <property type="entry name" value="HAD_sf"/>
</dbReference>
<evidence type="ECO:0000256" key="5">
    <source>
        <dbReference type="ARBA" id="ARBA00011233"/>
    </source>
</evidence>
<evidence type="ECO:0000256" key="3">
    <source>
        <dbReference type="ARBA" id="ARBA00004818"/>
    </source>
</evidence>
<dbReference type="NCBIfam" id="TIGR01449">
    <property type="entry name" value="PGP_bact"/>
    <property type="match status" value="1"/>
</dbReference>
<evidence type="ECO:0000256" key="2">
    <source>
        <dbReference type="ARBA" id="ARBA00001946"/>
    </source>
</evidence>
<evidence type="ECO:0000256" key="4">
    <source>
        <dbReference type="ARBA" id="ARBA00006171"/>
    </source>
</evidence>
<dbReference type="GO" id="GO:0046872">
    <property type="term" value="F:metal ion binding"/>
    <property type="evidence" value="ECO:0007669"/>
    <property type="project" value="UniProtKB-KW"/>
</dbReference>
<keyword evidence="9 13" id="KW-0378">Hydrolase</keyword>
<dbReference type="SFLD" id="SFLDS00003">
    <property type="entry name" value="Haloacid_Dehalogenase"/>
    <property type="match status" value="1"/>
</dbReference>
<reference evidence="14 15" key="1">
    <citation type="submission" date="2017-08" db="EMBL/GenBank/DDBJ databases">
        <title>Pusillimonas indicus sp. nov., a member of the family Alcaligenaceae isolated from surface seawater.</title>
        <authorList>
            <person name="Li J."/>
        </authorList>
    </citation>
    <scope>NUCLEOTIDE SEQUENCE [LARGE SCALE GENOMIC DNA]</scope>
    <source>
        <strain evidence="14 15">L52-1-41</strain>
    </source>
</reference>
<feature type="binding site" evidence="13">
    <location>
        <position position="172"/>
    </location>
    <ligand>
        <name>Mg(2+)</name>
        <dbReference type="ChEBI" id="CHEBI:18420"/>
    </ligand>
</feature>
<dbReference type="InterPro" id="IPR036412">
    <property type="entry name" value="HAD-like_sf"/>
</dbReference>
<keyword evidence="7" id="KW-0113">Calvin cycle</keyword>
<name>A0A3A1Z1M0_9BURK</name>
<feature type="binding site" evidence="13">
    <location>
        <position position="9"/>
    </location>
    <ligand>
        <name>Mg(2+)</name>
        <dbReference type="ChEBI" id="CHEBI:18420"/>
    </ligand>
</feature>
<feature type="active site" description="Nucleophile" evidence="13">
    <location>
        <position position="9"/>
    </location>
</feature>
<dbReference type="Proteomes" id="UP000266206">
    <property type="component" value="Unassembled WGS sequence"/>
</dbReference>
<proteinExistence type="inferred from homology"/>
<dbReference type="UniPathway" id="UPA00865">
    <property type="reaction ID" value="UER00834"/>
</dbReference>
<dbReference type="GO" id="GO:0008967">
    <property type="term" value="F:phosphoglycolate phosphatase activity"/>
    <property type="evidence" value="ECO:0007669"/>
    <property type="project" value="UniProtKB-UniRule"/>
</dbReference>
<evidence type="ECO:0000256" key="1">
    <source>
        <dbReference type="ARBA" id="ARBA00000830"/>
    </source>
</evidence>
<dbReference type="PANTHER" id="PTHR43434:SF1">
    <property type="entry name" value="PHOSPHOGLYCOLATE PHOSPHATASE"/>
    <property type="match status" value="1"/>
</dbReference>
<dbReference type="NCBIfam" id="TIGR01549">
    <property type="entry name" value="HAD-SF-IA-v1"/>
    <property type="match status" value="1"/>
</dbReference>
<dbReference type="SFLD" id="SFLDG01129">
    <property type="entry name" value="C1.5:_HAD__Beta-PGM__Phosphata"/>
    <property type="match status" value="1"/>
</dbReference>
<dbReference type="InterPro" id="IPR023198">
    <property type="entry name" value="PGP-like_dom2"/>
</dbReference>
<dbReference type="Gene3D" id="1.10.150.240">
    <property type="entry name" value="Putative phosphatase, domain 2"/>
    <property type="match status" value="1"/>
</dbReference>
<sequence length="222" mass="24268">MTYRAALIDLDGTLVNTIPDLADATNAMRTQMGLRPLPQDIIARYVGKGTENLVKKALSTQLNQKPDHATIQQGLHLFNQHYHRVNGEKSTVYDGVITGLNLFRHHQIKMAVVTNKPSEFTLPLLQACGLHNYFEHVVCGDTCSQKKPHPMPLLHACNLLGVTPENTLLIGDSAHDTEAANAAGIDVLAVPYGYNNGQNVQNLKVSDIVSSIEAAACWATRH</sequence>
<comment type="similarity">
    <text evidence="4 13">Belongs to the HAD-like hydrolase superfamily. CbbY/CbbZ/Gph/YieH family.</text>
</comment>
<evidence type="ECO:0000256" key="10">
    <source>
        <dbReference type="ARBA" id="ARBA00022842"/>
    </source>
</evidence>
<keyword evidence="10 13" id="KW-0460">Magnesium</keyword>
<dbReference type="AlphaFoldDB" id="A0A3A1Z1M0"/>
<comment type="pathway">
    <text evidence="3 13">Organic acid metabolism; glycolate biosynthesis; glycolate from 2-phosphoglycolate: step 1/1.</text>
</comment>
<comment type="catalytic activity">
    <reaction evidence="1 13">
        <text>2-phosphoglycolate + H2O = glycolate + phosphate</text>
        <dbReference type="Rhea" id="RHEA:14369"/>
        <dbReference type="ChEBI" id="CHEBI:15377"/>
        <dbReference type="ChEBI" id="CHEBI:29805"/>
        <dbReference type="ChEBI" id="CHEBI:43474"/>
        <dbReference type="ChEBI" id="CHEBI:58033"/>
        <dbReference type="EC" id="3.1.3.18"/>
    </reaction>
</comment>
<evidence type="ECO:0000256" key="8">
    <source>
        <dbReference type="ARBA" id="ARBA00022723"/>
    </source>
</evidence>
<dbReference type="GO" id="GO:0019253">
    <property type="term" value="P:reductive pentose-phosphate cycle"/>
    <property type="evidence" value="ECO:0007669"/>
    <property type="project" value="UniProtKB-KW"/>
</dbReference>
<evidence type="ECO:0000256" key="11">
    <source>
        <dbReference type="ARBA" id="ARBA00023277"/>
    </source>
</evidence>
<feature type="binding site" evidence="13">
    <location>
        <position position="11"/>
    </location>
    <ligand>
        <name>Mg(2+)</name>
        <dbReference type="ChEBI" id="CHEBI:18420"/>
    </ligand>
</feature>
<dbReference type="FunFam" id="3.40.50.1000:FF:000022">
    <property type="entry name" value="Phosphoglycolate phosphatase"/>
    <property type="match status" value="1"/>
</dbReference>
<dbReference type="NCBIfam" id="TIGR01509">
    <property type="entry name" value="HAD-SF-IA-v3"/>
    <property type="match status" value="1"/>
</dbReference>
<dbReference type="GO" id="GO:0005829">
    <property type="term" value="C:cytosol"/>
    <property type="evidence" value="ECO:0007669"/>
    <property type="project" value="TreeGrafter"/>
</dbReference>
<accession>A0A3A1Z1M0</accession>
<dbReference type="GO" id="GO:0046295">
    <property type="term" value="P:glycolate biosynthetic process"/>
    <property type="evidence" value="ECO:0007669"/>
    <property type="project" value="UniProtKB-UniRule"/>
</dbReference>
<dbReference type="InterPro" id="IPR041492">
    <property type="entry name" value="HAD_2"/>
</dbReference>
<dbReference type="HAMAP" id="MF_00495">
    <property type="entry name" value="GPH_hydrolase_bact"/>
    <property type="match status" value="1"/>
</dbReference>
<dbReference type="SFLD" id="SFLDG01135">
    <property type="entry name" value="C1.5.6:_HAD__Beta-PGM__Phospha"/>
    <property type="match status" value="1"/>
</dbReference>
<dbReference type="RefSeq" id="WP_119515380.1">
    <property type="nucleotide sequence ID" value="NZ_NQYH01000001.1"/>
</dbReference>
<dbReference type="EMBL" id="NQYH01000001">
    <property type="protein sequence ID" value="RIY42297.1"/>
    <property type="molecule type" value="Genomic_DNA"/>
</dbReference>
<evidence type="ECO:0000256" key="12">
    <source>
        <dbReference type="ARBA" id="ARBA00059247"/>
    </source>
</evidence>
<dbReference type="NCBIfam" id="NF009695">
    <property type="entry name" value="PRK13222.1-2"/>
    <property type="match status" value="1"/>
</dbReference>
<evidence type="ECO:0000256" key="6">
    <source>
        <dbReference type="ARBA" id="ARBA00013078"/>
    </source>
</evidence>
<dbReference type="CDD" id="cd16417">
    <property type="entry name" value="HAD_PGPase"/>
    <property type="match status" value="1"/>
</dbReference>
<protein>
    <recommendedName>
        <fullName evidence="6 13">Phosphoglycolate phosphatase</fullName>
        <shortName evidence="13">PGP</shortName>
        <shortName evidence="13">PGPase</shortName>
        <ecNumber evidence="6 13">3.1.3.18</ecNumber>
    </recommendedName>
</protein>
<dbReference type="GO" id="GO:0006281">
    <property type="term" value="P:DNA repair"/>
    <property type="evidence" value="ECO:0007669"/>
    <property type="project" value="TreeGrafter"/>
</dbReference>
<evidence type="ECO:0000256" key="7">
    <source>
        <dbReference type="ARBA" id="ARBA00022567"/>
    </source>
</evidence>
<dbReference type="InterPro" id="IPR006439">
    <property type="entry name" value="HAD-SF_hydro_IA"/>
</dbReference>
<keyword evidence="8 13" id="KW-0479">Metal-binding</keyword>
<evidence type="ECO:0000313" key="14">
    <source>
        <dbReference type="EMBL" id="RIY42297.1"/>
    </source>
</evidence>
<dbReference type="SUPFAM" id="SSF56784">
    <property type="entry name" value="HAD-like"/>
    <property type="match status" value="1"/>
</dbReference>
<comment type="function">
    <text evidence="12 13">Specifically catalyzes the dephosphorylation of 2-phosphoglycolate. Is involved in the dissimilation of the intracellular 2-phosphoglycolate formed during the DNA repair of 3'-phosphoglycolate ends, a major class of DNA lesions induced by oxidative stress.</text>
</comment>
<dbReference type="OrthoDB" id="9807630at2"/>
<dbReference type="InterPro" id="IPR050155">
    <property type="entry name" value="HAD-like_hydrolase_sf"/>
</dbReference>
<dbReference type="PANTHER" id="PTHR43434">
    <property type="entry name" value="PHOSPHOGLYCOLATE PHOSPHATASE"/>
    <property type="match status" value="1"/>
</dbReference>
<evidence type="ECO:0000313" key="15">
    <source>
        <dbReference type="Proteomes" id="UP000266206"/>
    </source>
</evidence>
<dbReference type="InterPro" id="IPR037512">
    <property type="entry name" value="PGPase_prok"/>
</dbReference>
<dbReference type="EC" id="3.1.3.18" evidence="6 13"/>
<keyword evidence="11 13" id="KW-0119">Carbohydrate metabolism</keyword>
<evidence type="ECO:0000256" key="9">
    <source>
        <dbReference type="ARBA" id="ARBA00022801"/>
    </source>
</evidence>
<dbReference type="PROSITE" id="PS01228">
    <property type="entry name" value="COF_1"/>
    <property type="match status" value="1"/>
</dbReference>
<gene>
    <name evidence="14" type="ORF">CJP73_02380</name>
</gene>
<comment type="subunit">
    <text evidence="5">Homotrimer.</text>
</comment>